<keyword evidence="1" id="KW-0472">Membrane</keyword>
<evidence type="ECO:0000313" key="2">
    <source>
        <dbReference type="EMBL" id="GES95452.1"/>
    </source>
</evidence>
<protein>
    <submittedName>
        <fullName evidence="2">Uncharacterized protein</fullName>
    </submittedName>
</protein>
<keyword evidence="1" id="KW-1133">Transmembrane helix</keyword>
<organism evidence="2 3">
    <name type="scientific">Rhizophagus clarus</name>
    <dbReference type="NCBI Taxonomy" id="94130"/>
    <lineage>
        <taxon>Eukaryota</taxon>
        <taxon>Fungi</taxon>
        <taxon>Fungi incertae sedis</taxon>
        <taxon>Mucoromycota</taxon>
        <taxon>Glomeromycotina</taxon>
        <taxon>Glomeromycetes</taxon>
        <taxon>Glomerales</taxon>
        <taxon>Glomeraceae</taxon>
        <taxon>Rhizophagus</taxon>
    </lineage>
</organism>
<keyword evidence="1" id="KW-0812">Transmembrane</keyword>
<dbReference type="AlphaFoldDB" id="A0A8H3QXU4"/>
<evidence type="ECO:0000313" key="3">
    <source>
        <dbReference type="Proteomes" id="UP000615446"/>
    </source>
</evidence>
<reference evidence="2" key="1">
    <citation type="submission" date="2019-10" db="EMBL/GenBank/DDBJ databases">
        <title>Conservation and host-specific expression of non-tandemly repeated heterogenous ribosome RNA gene in arbuscular mycorrhizal fungi.</title>
        <authorList>
            <person name="Maeda T."/>
            <person name="Kobayashi Y."/>
            <person name="Nakagawa T."/>
            <person name="Ezawa T."/>
            <person name="Yamaguchi K."/>
            <person name="Bino T."/>
            <person name="Nishimoto Y."/>
            <person name="Shigenobu S."/>
            <person name="Kawaguchi M."/>
        </authorList>
    </citation>
    <scope>NUCLEOTIDE SEQUENCE</scope>
    <source>
        <strain evidence="2">HR1</strain>
    </source>
</reference>
<proteinExistence type="predicted"/>
<comment type="caution">
    <text evidence="2">The sequence shown here is derived from an EMBL/GenBank/DDBJ whole genome shotgun (WGS) entry which is preliminary data.</text>
</comment>
<gene>
    <name evidence="2" type="ORF">RCL2_002212000</name>
</gene>
<sequence>MRGSGSIQLLIVELSTSLVYENLSISKRIKYWFITSVVKKNVTITTKSQVNSFLVILAFLLRAIYRIFGSKTR</sequence>
<accession>A0A8H3QXU4</accession>
<dbReference type="EMBL" id="BLAL01000242">
    <property type="protein sequence ID" value="GES95452.1"/>
    <property type="molecule type" value="Genomic_DNA"/>
</dbReference>
<dbReference type="Proteomes" id="UP000615446">
    <property type="component" value="Unassembled WGS sequence"/>
</dbReference>
<evidence type="ECO:0000256" key="1">
    <source>
        <dbReference type="SAM" id="Phobius"/>
    </source>
</evidence>
<feature type="transmembrane region" description="Helical" evidence="1">
    <location>
        <begin position="50"/>
        <end position="68"/>
    </location>
</feature>
<name>A0A8H3QXU4_9GLOM</name>